<evidence type="ECO:0000256" key="1">
    <source>
        <dbReference type="SAM" id="SignalP"/>
    </source>
</evidence>
<feature type="chain" id="PRO_5022055075" description="PEP-CTERM protein-sorting domain-containing protein" evidence="1">
    <location>
        <begin position="27"/>
        <end position="271"/>
    </location>
</feature>
<dbReference type="Proteomes" id="UP000315750">
    <property type="component" value="Chromosome"/>
</dbReference>
<dbReference type="RefSeq" id="WP_145247386.1">
    <property type="nucleotide sequence ID" value="NZ_CP036278.1"/>
</dbReference>
<reference evidence="2 3" key="1">
    <citation type="submission" date="2019-02" db="EMBL/GenBank/DDBJ databases">
        <title>Deep-cultivation of Planctomycetes and their phenomic and genomic characterization uncovers novel biology.</title>
        <authorList>
            <person name="Wiegand S."/>
            <person name="Jogler M."/>
            <person name="Boedeker C."/>
            <person name="Pinto D."/>
            <person name="Vollmers J."/>
            <person name="Rivas-Marin E."/>
            <person name="Kohn T."/>
            <person name="Peeters S.H."/>
            <person name="Heuer A."/>
            <person name="Rast P."/>
            <person name="Oberbeckmann S."/>
            <person name="Bunk B."/>
            <person name="Jeske O."/>
            <person name="Meyerdierks A."/>
            <person name="Storesund J.E."/>
            <person name="Kallscheuer N."/>
            <person name="Luecker S."/>
            <person name="Lage O.M."/>
            <person name="Pohl T."/>
            <person name="Merkel B.J."/>
            <person name="Hornburger P."/>
            <person name="Mueller R.-W."/>
            <person name="Bruemmer F."/>
            <person name="Labrenz M."/>
            <person name="Spormann A.M."/>
            <person name="Op den Camp H."/>
            <person name="Overmann J."/>
            <person name="Amann R."/>
            <person name="Jetten M.S.M."/>
            <person name="Mascher T."/>
            <person name="Medema M.H."/>
            <person name="Devos D.P."/>
            <person name="Kaster A.-K."/>
            <person name="Ovreas L."/>
            <person name="Rohde M."/>
            <person name="Galperin M.Y."/>
            <person name="Jogler C."/>
        </authorList>
    </citation>
    <scope>NUCLEOTIDE SEQUENCE [LARGE SCALE GENOMIC DNA]</scope>
    <source>
        <strain evidence="2 3">Pan181</strain>
    </source>
</reference>
<keyword evidence="1" id="KW-0732">Signal</keyword>
<evidence type="ECO:0000313" key="2">
    <source>
        <dbReference type="EMBL" id="QDU56683.1"/>
    </source>
</evidence>
<dbReference type="InterPro" id="IPR013424">
    <property type="entry name" value="Ice-binding_C"/>
</dbReference>
<protein>
    <recommendedName>
        <fullName evidence="4">PEP-CTERM protein-sorting domain-containing protein</fullName>
    </recommendedName>
</protein>
<evidence type="ECO:0000313" key="3">
    <source>
        <dbReference type="Proteomes" id="UP000315750"/>
    </source>
</evidence>
<feature type="signal peptide" evidence="1">
    <location>
        <begin position="1"/>
        <end position="26"/>
    </location>
</feature>
<gene>
    <name evidence="2" type="ORF">Pan181_28930</name>
</gene>
<name>A0A518APN4_9BACT</name>
<evidence type="ECO:0008006" key="4">
    <source>
        <dbReference type="Google" id="ProtNLM"/>
    </source>
</evidence>
<sequence length="271" mass="28650" precursor="true">MRTHSKRGLFLASVCALFGTAQIGSAQTIREINGTDAASIQDTVDLFRADLGDQNSPAPVNNIGGRREINWDGAPDSVSDPNLFPGDFFNADFSPRARGIEFVPTGETTGFQLSATEASGESIEFGFDAGFTTFSPERLFTPIGDTTFDVLFFDPADPSTPALSTGLGVVFTDVEDVDSTSMTFYDAYDNVLLTRSVLPGSNAGLSFLGASFDEAIVARVSIIGGLEAFDSVVMDDFIFGEPVPVSVPEPASVALLSLVGLGGLIIRLRAH</sequence>
<keyword evidence="3" id="KW-1185">Reference proteome</keyword>
<accession>A0A518APN4</accession>
<dbReference type="NCBIfam" id="TIGR02595">
    <property type="entry name" value="PEP_CTERM"/>
    <property type="match status" value="1"/>
</dbReference>
<dbReference type="EMBL" id="CP036278">
    <property type="protein sequence ID" value="QDU56683.1"/>
    <property type="molecule type" value="Genomic_DNA"/>
</dbReference>
<dbReference type="AlphaFoldDB" id="A0A518APN4"/>
<dbReference type="OrthoDB" id="937176at2"/>
<dbReference type="KEGG" id="amuc:Pan181_28930"/>
<organism evidence="2 3">
    <name type="scientific">Aeoliella mucimassa</name>
    <dbReference type="NCBI Taxonomy" id="2527972"/>
    <lineage>
        <taxon>Bacteria</taxon>
        <taxon>Pseudomonadati</taxon>
        <taxon>Planctomycetota</taxon>
        <taxon>Planctomycetia</taxon>
        <taxon>Pirellulales</taxon>
        <taxon>Lacipirellulaceae</taxon>
        <taxon>Aeoliella</taxon>
    </lineage>
</organism>
<proteinExistence type="predicted"/>